<reference evidence="6 7" key="1">
    <citation type="journal article" date="2021" name="BMC Biol.">
        <title>Horizontally acquired antibacterial genes associated with adaptive radiation of ladybird beetles.</title>
        <authorList>
            <person name="Li H.S."/>
            <person name="Tang X.F."/>
            <person name="Huang Y.H."/>
            <person name="Xu Z.Y."/>
            <person name="Chen M.L."/>
            <person name="Du X.Y."/>
            <person name="Qiu B.Y."/>
            <person name="Chen P.T."/>
            <person name="Zhang W."/>
            <person name="Slipinski A."/>
            <person name="Escalona H.E."/>
            <person name="Waterhouse R.M."/>
            <person name="Zwick A."/>
            <person name="Pang H."/>
        </authorList>
    </citation>
    <scope>NUCLEOTIDE SEQUENCE [LARGE SCALE GENOMIC DNA]</scope>
    <source>
        <strain evidence="6">SYSU2018</strain>
    </source>
</reference>
<gene>
    <name evidence="6" type="ORF">HHI36_003813</name>
</gene>
<dbReference type="EMBL" id="JABFTP020000144">
    <property type="protein sequence ID" value="KAL3280580.1"/>
    <property type="molecule type" value="Genomic_DNA"/>
</dbReference>
<dbReference type="SUPFAM" id="SSF54637">
    <property type="entry name" value="Thioesterase/thiol ester dehydrase-isomerase"/>
    <property type="match status" value="2"/>
</dbReference>
<dbReference type="AlphaFoldDB" id="A0ABD2NQY3"/>
<keyword evidence="2" id="KW-0677">Repeat</keyword>
<dbReference type="Proteomes" id="UP001516400">
    <property type="component" value="Unassembled WGS sequence"/>
</dbReference>
<dbReference type="FunFam" id="3.10.129.10:FF:000012">
    <property type="entry name" value="Acyl-coenzyme A thioesterase 9, mitochondrial"/>
    <property type="match status" value="1"/>
</dbReference>
<evidence type="ECO:0000256" key="4">
    <source>
        <dbReference type="ARBA" id="ARBA00022946"/>
    </source>
</evidence>
<protein>
    <recommendedName>
        <fullName evidence="5">HotDog ACOT-type domain-containing protein</fullName>
    </recommendedName>
</protein>
<dbReference type="PANTHER" id="PTHR12655">
    <property type="entry name" value="ACYL-COA THIOESTERASE"/>
    <property type="match status" value="1"/>
</dbReference>
<dbReference type="PROSITE" id="PS51770">
    <property type="entry name" value="HOTDOG_ACOT"/>
    <property type="match status" value="2"/>
</dbReference>
<dbReference type="InterPro" id="IPR029069">
    <property type="entry name" value="HotDog_dom_sf"/>
</dbReference>
<evidence type="ECO:0000313" key="6">
    <source>
        <dbReference type="EMBL" id="KAL3280580.1"/>
    </source>
</evidence>
<feature type="domain" description="HotDog ACOT-type" evidence="5">
    <location>
        <begin position="269"/>
        <end position="381"/>
    </location>
</feature>
<keyword evidence="4" id="KW-0809">Transit peptide</keyword>
<evidence type="ECO:0000256" key="3">
    <source>
        <dbReference type="ARBA" id="ARBA00022801"/>
    </source>
</evidence>
<dbReference type="InterPro" id="IPR033120">
    <property type="entry name" value="HOTDOG_ACOT"/>
</dbReference>
<dbReference type="GO" id="GO:0016787">
    <property type="term" value="F:hydrolase activity"/>
    <property type="evidence" value="ECO:0007669"/>
    <property type="project" value="UniProtKB-KW"/>
</dbReference>
<organism evidence="6 7">
    <name type="scientific">Cryptolaemus montrouzieri</name>
    <dbReference type="NCBI Taxonomy" id="559131"/>
    <lineage>
        <taxon>Eukaryota</taxon>
        <taxon>Metazoa</taxon>
        <taxon>Ecdysozoa</taxon>
        <taxon>Arthropoda</taxon>
        <taxon>Hexapoda</taxon>
        <taxon>Insecta</taxon>
        <taxon>Pterygota</taxon>
        <taxon>Neoptera</taxon>
        <taxon>Endopterygota</taxon>
        <taxon>Coleoptera</taxon>
        <taxon>Polyphaga</taxon>
        <taxon>Cucujiformia</taxon>
        <taxon>Coccinelloidea</taxon>
        <taxon>Coccinellidae</taxon>
        <taxon>Scymninae</taxon>
        <taxon>Scymnini</taxon>
        <taxon>Cryptolaemus</taxon>
    </lineage>
</organism>
<dbReference type="Gene3D" id="3.10.129.10">
    <property type="entry name" value="Hotdog Thioesterase"/>
    <property type="match status" value="2"/>
</dbReference>
<keyword evidence="3" id="KW-0378">Hydrolase</keyword>
<evidence type="ECO:0000256" key="2">
    <source>
        <dbReference type="ARBA" id="ARBA00022737"/>
    </source>
</evidence>
<sequence length="433" mass="49660">MYSRNAVRNLCNKSYPTIQDLKIERTNKLGFDHGYKPLPSDRSYLKKYVPKLEELPPRNMKDSFLEGLIPLSSNEALQEKYITFLGHVRIGRLLEDMDIFAVFVAYKHIYTPSLPDDVASPYTLVTAHVDQIDFTEFVPKPNQDIKLSGHVSWVGKSSMEVVVWLEQELHGTWHKITRALFLIAARDPTCRHAAVVNPLTPLNDYEREMLQGGEARKNKRRKDSLEHVSKVVPTAQEQQLIHELYVATSEIDDMPLSANKFPTELIAMDKCTISNVIFSHPEDRNLHNTVFGGFIMRNATELAWILGFQFSKYRPFLRNISDISFHSPIAVNSLIQMEAKVVYTHLHYYQIIVFVKVLDPINGQASISNTFHFTFESPDQVKQVYPKSYHEAMLYIDGKRHFDSVMSENTGGKMGDLIDKYMADLSDIKSSKL</sequence>
<evidence type="ECO:0000256" key="1">
    <source>
        <dbReference type="ARBA" id="ARBA00010458"/>
    </source>
</evidence>
<dbReference type="CDD" id="cd03442">
    <property type="entry name" value="BFIT_BACH"/>
    <property type="match status" value="2"/>
</dbReference>
<evidence type="ECO:0000259" key="5">
    <source>
        <dbReference type="PROSITE" id="PS51770"/>
    </source>
</evidence>
<evidence type="ECO:0000313" key="7">
    <source>
        <dbReference type="Proteomes" id="UP001516400"/>
    </source>
</evidence>
<feature type="domain" description="HotDog ACOT-type" evidence="5">
    <location>
        <begin position="67"/>
        <end position="189"/>
    </location>
</feature>
<dbReference type="FunFam" id="3.10.129.10:FF:000051">
    <property type="entry name" value="Acyl-coa thioesterase"/>
    <property type="match status" value="1"/>
</dbReference>
<comment type="caution">
    <text evidence="6">The sequence shown here is derived from an EMBL/GenBank/DDBJ whole genome shotgun (WGS) entry which is preliminary data.</text>
</comment>
<accession>A0ABD2NQY3</accession>
<proteinExistence type="inferred from homology"/>
<keyword evidence="7" id="KW-1185">Reference proteome</keyword>
<comment type="similarity">
    <text evidence="1">Belongs to the acyl coenzyme A hydrolase family.</text>
</comment>
<name>A0ABD2NQY3_9CUCU</name>
<dbReference type="PANTHER" id="PTHR12655:SF0">
    <property type="entry name" value="ACYL-COENZYME A THIOESTERASE 9, MITOCHONDRIAL"/>
    <property type="match status" value="1"/>
</dbReference>